<evidence type="ECO:0000313" key="2">
    <source>
        <dbReference type="EMBL" id="QJH99179.1"/>
    </source>
</evidence>
<feature type="compositionally biased region" description="Basic and acidic residues" evidence="1">
    <location>
        <begin position="179"/>
        <end position="204"/>
    </location>
</feature>
<feature type="compositionally biased region" description="Basic and acidic residues" evidence="1">
    <location>
        <begin position="250"/>
        <end position="265"/>
    </location>
</feature>
<feature type="region of interest" description="Disordered" evidence="1">
    <location>
        <begin position="179"/>
        <end position="205"/>
    </location>
</feature>
<name>A0A6M3XMW9_9ZZZZ</name>
<gene>
    <name evidence="2" type="ORF">TM448B01517_0013</name>
</gene>
<proteinExistence type="predicted"/>
<protein>
    <submittedName>
        <fullName evidence="2">Uncharacterized protein</fullName>
    </submittedName>
</protein>
<reference evidence="2" key="1">
    <citation type="submission" date="2020-03" db="EMBL/GenBank/DDBJ databases">
        <title>The deep terrestrial virosphere.</title>
        <authorList>
            <person name="Holmfeldt K."/>
            <person name="Nilsson E."/>
            <person name="Simone D."/>
            <person name="Lopez-Fernandez M."/>
            <person name="Wu X."/>
            <person name="de Brujin I."/>
            <person name="Lundin D."/>
            <person name="Andersson A."/>
            <person name="Bertilsson S."/>
            <person name="Dopson M."/>
        </authorList>
    </citation>
    <scope>NUCLEOTIDE SEQUENCE</scope>
    <source>
        <strain evidence="2">TM448B01517</strain>
    </source>
</reference>
<feature type="compositionally biased region" description="Acidic residues" evidence="1">
    <location>
        <begin position="53"/>
        <end position="69"/>
    </location>
</feature>
<feature type="region of interest" description="Disordered" evidence="1">
    <location>
        <begin position="1"/>
        <end position="118"/>
    </location>
</feature>
<feature type="compositionally biased region" description="Basic and acidic residues" evidence="1">
    <location>
        <begin position="77"/>
        <end position="88"/>
    </location>
</feature>
<dbReference type="EMBL" id="MT144773">
    <property type="protein sequence ID" value="QJH99179.1"/>
    <property type="molecule type" value="Genomic_DNA"/>
</dbReference>
<feature type="compositionally biased region" description="Basic and acidic residues" evidence="1">
    <location>
        <begin position="16"/>
        <end position="33"/>
    </location>
</feature>
<organism evidence="2">
    <name type="scientific">viral metagenome</name>
    <dbReference type="NCBI Taxonomy" id="1070528"/>
    <lineage>
        <taxon>unclassified sequences</taxon>
        <taxon>metagenomes</taxon>
        <taxon>organismal metagenomes</taxon>
    </lineage>
</organism>
<sequence length="314" mass="35990">MPDDEKAPVEETQGTEEEHQVSEGEHDAPRIDDASIGAMFDDEAQPETKEEPETTQEDDGESTETEPEPDQPTALEAPRHWAAADKETFTSLPRESQDFLLRRHREMEGDYTRGKQSIAEEARALEGLKPLGEALRRDPDLREYLKNYKQQQTAGPETDDDPIEQIKKDAAELAYQRIKKEREQEQRDEYSKTLESTLKEHQSDPDYETVMNELWSFVKTQDEELQPIIFQRLDRDPKYFSKKFKEVKTRLEKGNGESPAPRKETVITPKLRAPGAGTAETAEMSRKQKLTAIKKRMDGGSVTAIGEFFDMQDK</sequence>
<accession>A0A6M3XMW9</accession>
<feature type="region of interest" description="Disordered" evidence="1">
    <location>
        <begin position="250"/>
        <end position="286"/>
    </location>
</feature>
<evidence type="ECO:0000256" key="1">
    <source>
        <dbReference type="SAM" id="MobiDB-lite"/>
    </source>
</evidence>
<feature type="compositionally biased region" description="Basic and acidic residues" evidence="1">
    <location>
        <begin position="95"/>
        <end position="118"/>
    </location>
</feature>
<dbReference type="AlphaFoldDB" id="A0A6M3XMW9"/>